<gene>
    <name evidence="1" type="ORF">AV530_004935</name>
</gene>
<sequence length="68" mass="7220">MPLPARLYPSCPGDAGKSSHAWALREENGADKILTEAGLSVHSGTFEALGTPWDVYTAMGKIESAKQC</sequence>
<protein>
    <submittedName>
        <fullName evidence="1">Uncharacterized protein</fullName>
    </submittedName>
</protein>
<evidence type="ECO:0000313" key="2">
    <source>
        <dbReference type="Proteomes" id="UP000190648"/>
    </source>
</evidence>
<keyword evidence="2" id="KW-1185">Reference proteome</keyword>
<accession>A0A1V4K536</accession>
<evidence type="ECO:0000313" key="1">
    <source>
        <dbReference type="EMBL" id="OPJ78977.1"/>
    </source>
</evidence>
<dbReference type="AlphaFoldDB" id="A0A1V4K536"/>
<organism evidence="1 2">
    <name type="scientific">Patagioenas fasciata monilis</name>
    <dbReference type="NCBI Taxonomy" id="372326"/>
    <lineage>
        <taxon>Eukaryota</taxon>
        <taxon>Metazoa</taxon>
        <taxon>Chordata</taxon>
        <taxon>Craniata</taxon>
        <taxon>Vertebrata</taxon>
        <taxon>Euteleostomi</taxon>
        <taxon>Archelosauria</taxon>
        <taxon>Archosauria</taxon>
        <taxon>Dinosauria</taxon>
        <taxon>Saurischia</taxon>
        <taxon>Theropoda</taxon>
        <taxon>Coelurosauria</taxon>
        <taxon>Aves</taxon>
        <taxon>Neognathae</taxon>
        <taxon>Neoaves</taxon>
        <taxon>Columbimorphae</taxon>
        <taxon>Columbiformes</taxon>
        <taxon>Columbidae</taxon>
        <taxon>Patagioenas</taxon>
    </lineage>
</organism>
<proteinExistence type="predicted"/>
<name>A0A1V4K536_PATFA</name>
<dbReference type="Proteomes" id="UP000190648">
    <property type="component" value="Unassembled WGS sequence"/>
</dbReference>
<reference evidence="1 2" key="1">
    <citation type="submission" date="2016-02" db="EMBL/GenBank/DDBJ databases">
        <title>Band-tailed pigeon sequencing and assembly.</title>
        <authorList>
            <person name="Soares A.E."/>
            <person name="Novak B.J."/>
            <person name="Rice E.S."/>
            <person name="O'Connell B."/>
            <person name="Chang D."/>
            <person name="Weber S."/>
            <person name="Shapiro B."/>
        </authorList>
    </citation>
    <scope>NUCLEOTIDE SEQUENCE [LARGE SCALE GENOMIC DNA]</scope>
    <source>
        <strain evidence="1">BTP2013</strain>
        <tissue evidence="1">Blood</tissue>
    </source>
</reference>
<comment type="caution">
    <text evidence="1">The sequence shown here is derived from an EMBL/GenBank/DDBJ whole genome shotgun (WGS) entry which is preliminary data.</text>
</comment>
<dbReference type="EMBL" id="LSYS01004732">
    <property type="protein sequence ID" value="OPJ78977.1"/>
    <property type="molecule type" value="Genomic_DNA"/>
</dbReference>